<dbReference type="Proteomes" id="UP001058074">
    <property type="component" value="Unassembled WGS sequence"/>
</dbReference>
<dbReference type="EMBL" id="BROD01000001">
    <property type="protein sequence ID" value="GKX67598.1"/>
    <property type="molecule type" value="Genomic_DNA"/>
</dbReference>
<name>A0ACB5RE88_9CLOT</name>
<protein>
    <submittedName>
        <fullName evidence="1">Uncharacterized protein</fullName>
    </submittedName>
</protein>
<reference evidence="1" key="1">
    <citation type="journal article" date="2025" name="Int. J. Syst. Evol. Microbiol.">
        <title>Inconstantimicrobium mannanitabidum sp. nov., a novel member of the family Clostridiaceae isolated from anoxic soil under the treatment of reductive soil disinfestation.</title>
        <authorList>
            <person name="Ueki A."/>
            <person name="Tonouchi A."/>
            <person name="Honma S."/>
            <person name="Kaku N."/>
            <person name="Ueki K."/>
        </authorList>
    </citation>
    <scope>NUCLEOTIDE SEQUENCE</scope>
    <source>
        <strain evidence="1">TW13</strain>
    </source>
</reference>
<sequence>MQGVEVVTDYANNIPDWYELIQLPLCKPMVFQGKPYNDEDFMDSIGEVWNHIERFTPSVYGYQWASEAVLRF</sequence>
<accession>A0ACB5RE88</accession>
<proteinExistence type="predicted"/>
<evidence type="ECO:0000313" key="2">
    <source>
        <dbReference type="Proteomes" id="UP001058074"/>
    </source>
</evidence>
<comment type="caution">
    <text evidence="1">The sequence shown here is derived from an EMBL/GenBank/DDBJ whole genome shotgun (WGS) entry which is preliminary data.</text>
</comment>
<evidence type="ECO:0000313" key="1">
    <source>
        <dbReference type="EMBL" id="GKX67598.1"/>
    </source>
</evidence>
<gene>
    <name evidence="1" type="ORF">rsdtw13_28560</name>
</gene>
<organism evidence="1 2">
    <name type="scientific">Inconstantimicrobium mannanitabidum</name>
    <dbReference type="NCBI Taxonomy" id="1604901"/>
    <lineage>
        <taxon>Bacteria</taxon>
        <taxon>Bacillati</taxon>
        <taxon>Bacillota</taxon>
        <taxon>Clostridia</taxon>
        <taxon>Eubacteriales</taxon>
        <taxon>Clostridiaceae</taxon>
        <taxon>Inconstantimicrobium</taxon>
    </lineage>
</organism>
<keyword evidence="2" id="KW-1185">Reference proteome</keyword>